<dbReference type="EMBL" id="JAZGQO010000011">
    <property type="protein sequence ID" value="KAK6173781.1"/>
    <property type="molecule type" value="Genomic_DNA"/>
</dbReference>
<dbReference type="InterPro" id="IPR013162">
    <property type="entry name" value="CD80_C2-set"/>
</dbReference>
<comment type="caution">
    <text evidence="3">The sequence shown here is derived from an EMBL/GenBank/DDBJ whole genome shotgun (WGS) entry which is preliminary data.</text>
</comment>
<dbReference type="Pfam" id="PF08205">
    <property type="entry name" value="C2-set_2"/>
    <property type="match status" value="1"/>
</dbReference>
<reference evidence="3 4" key="1">
    <citation type="submission" date="2024-01" db="EMBL/GenBank/DDBJ databases">
        <title>The genome of the rayed Mediterranean limpet Patella caerulea (Linnaeus, 1758).</title>
        <authorList>
            <person name="Anh-Thu Weber A."/>
            <person name="Halstead-Nussloch G."/>
        </authorList>
    </citation>
    <scope>NUCLEOTIDE SEQUENCE [LARGE SCALE GENOMIC DNA]</scope>
    <source>
        <strain evidence="3">AATW-2023a</strain>
        <tissue evidence="3">Whole specimen</tissue>
    </source>
</reference>
<dbReference type="Proteomes" id="UP001347796">
    <property type="component" value="Unassembled WGS sequence"/>
</dbReference>
<name>A0AAN8JD85_PATCE</name>
<evidence type="ECO:0000313" key="4">
    <source>
        <dbReference type="Proteomes" id="UP001347796"/>
    </source>
</evidence>
<dbReference type="SUPFAM" id="SSF48726">
    <property type="entry name" value="Immunoglobulin"/>
    <property type="match status" value="1"/>
</dbReference>
<keyword evidence="4" id="KW-1185">Reference proteome</keyword>
<proteinExistence type="predicted"/>
<evidence type="ECO:0000313" key="3">
    <source>
        <dbReference type="EMBL" id="KAK6173781.1"/>
    </source>
</evidence>
<dbReference type="InterPro" id="IPR007110">
    <property type="entry name" value="Ig-like_dom"/>
</dbReference>
<keyword evidence="1" id="KW-1015">Disulfide bond</keyword>
<dbReference type="AlphaFoldDB" id="A0AAN8JD85"/>
<organism evidence="3 4">
    <name type="scientific">Patella caerulea</name>
    <name type="common">Rayed Mediterranean limpet</name>
    <dbReference type="NCBI Taxonomy" id="87958"/>
    <lineage>
        <taxon>Eukaryota</taxon>
        <taxon>Metazoa</taxon>
        <taxon>Spiralia</taxon>
        <taxon>Lophotrochozoa</taxon>
        <taxon>Mollusca</taxon>
        <taxon>Gastropoda</taxon>
        <taxon>Patellogastropoda</taxon>
        <taxon>Patelloidea</taxon>
        <taxon>Patellidae</taxon>
        <taxon>Patella</taxon>
    </lineage>
</organism>
<evidence type="ECO:0000256" key="1">
    <source>
        <dbReference type="ARBA" id="ARBA00023157"/>
    </source>
</evidence>
<dbReference type="Gene3D" id="2.60.40.10">
    <property type="entry name" value="Immunoglobulins"/>
    <property type="match status" value="1"/>
</dbReference>
<gene>
    <name evidence="3" type="ORF">SNE40_017181</name>
</gene>
<protein>
    <recommendedName>
        <fullName evidence="2">Ig-like domain-containing protein</fullName>
    </recommendedName>
</protein>
<dbReference type="PROSITE" id="PS50835">
    <property type="entry name" value="IG_LIKE"/>
    <property type="match status" value="1"/>
</dbReference>
<feature type="domain" description="Ig-like" evidence="2">
    <location>
        <begin position="25"/>
        <end position="117"/>
    </location>
</feature>
<sequence>MVPVPYFTIISNNNLILYLLTVSVPYVTIISNNNLIFTDSLNTDVSCKSGVSYPPATITWSINGGNNLGNGTTSKNSDGTTTSILQYTADKSDDNKILQCTATNGYGPNKTDSITLNIRCKYRFF</sequence>
<accession>A0AAN8JD85</accession>
<evidence type="ECO:0000259" key="2">
    <source>
        <dbReference type="PROSITE" id="PS50835"/>
    </source>
</evidence>
<dbReference type="InterPro" id="IPR036179">
    <property type="entry name" value="Ig-like_dom_sf"/>
</dbReference>
<dbReference type="InterPro" id="IPR013783">
    <property type="entry name" value="Ig-like_fold"/>
</dbReference>